<evidence type="ECO:0000256" key="8">
    <source>
        <dbReference type="RuleBase" id="RU000673"/>
    </source>
</evidence>
<feature type="binding site" evidence="7">
    <location>
        <position position="112"/>
    </location>
    <ligand>
        <name>tRNA</name>
        <dbReference type="ChEBI" id="CHEBI:17843"/>
    </ligand>
</feature>
<evidence type="ECO:0000256" key="3">
    <source>
        <dbReference type="ARBA" id="ARBA00022801"/>
    </source>
</evidence>
<keyword evidence="11" id="KW-1185">Reference proteome</keyword>
<dbReference type="EC" id="3.1.1.29" evidence="1 7"/>
<dbReference type="InterPro" id="IPR001328">
    <property type="entry name" value="Pept_tRNA_hydro"/>
</dbReference>
<comment type="subcellular location">
    <subcellularLocation>
        <location evidence="7">Cytoplasm</location>
    </subcellularLocation>
</comment>
<comment type="function">
    <text evidence="7">Hydrolyzes ribosome-free peptidyl-tRNAs (with 1 or more amino acids incorporated), which drop off the ribosome during protein synthesis, or as a result of ribosome stalling.</text>
</comment>
<dbReference type="RefSeq" id="WP_343785079.1">
    <property type="nucleotide sequence ID" value="NZ_BAAAFH010000003.1"/>
</dbReference>
<organism evidence="10 11">
    <name type="scientific">Wandonia haliotis</name>
    <dbReference type="NCBI Taxonomy" id="574963"/>
    <lineage>
        <taxon>Bacteria</taxon>
        <taxon>Pseudomonadati</taxon>
        <taxon>Bacteroidota</taxon>
        <taxon>Flavobacteriia</taxon>
        <taxon>Flavobacteriales</taxon>
        <taxon>Crocinitomicaceae</taxon>
        <taxon>Wandonia</taxon>
    </lineage>
</organism>
<feature type="binding site" evidence="7">
    <location>
        <position position="64"/>
    </location>
    <ligand>
        <name>tRNA</name>
        <dbReference type="ChEBI" id="CHEBI:17843"/>
    </ligand>
</feature>
<proteinExistence type="inferred from homology"/>
<dbReference type="PROSITE" id="PS01196">
    <property type="entry name" value="PEPT_TRNA_HYDROL_2"/>
    <property type="match status" value="1"/>
</dbReference>
<dbReference type="Gene3D" id="3.40.50.1470">
    <property type="entry name" value="Peptidyl-tRNA hydrolase"/>
    <property type="match status" value="1"/>
</dbReference>
<dbReference type="NCBIfam" id="TIGR00447">
    <property type="entry name" value="pth"/>
    <property type="match status" value="1"/>
</dbReference>
<reference evidence="10 11" key="1">
    <citation type="journal article" date="2019" name="Int. J. Syst. Evol. Microbiol.">
        <title>The Global Catalogue of Microorganisms (GCM) 10K type strain sequencing project: providing services to taxonomists for standard genome sequencing and annotation.</title>
        <authorList>
            <consortium name="The Broad Institute Genomics Platform"/>
            <consortium name="The Broad Institute Genome Sequencing Center for Infectious Disease"/>
            <person name="Wu L."/>
            <person name="Ma J."/>
        </authorList>
    </citation>
    <scope>NUCLEOTIDE SEQUENCE [LARGE SCALE GENOMIC DNA]</scope>
    <source>
        <strain evidence="10 11">JCM 16083</strain>
    </source>
</reference>
<dbReference type="InterPro" id="IPR036416">
    <property type="entry name" value="Pept_tRNA_hydro_sf"/>
</dbReference>
<sequence>MKYLVVGLGNPGSKYENTRHNIGFKVLDAFAKEIGEPFYVEKHAEVARCKYKGRQIILVKPTTYMNLSGKAVNYWMQQENIPLDRVMVVTDDIALPFGKLRMKGKGSDGGHNGLKDIQAVLNTNLYARLRFGVGDAFFPGQQSDYVLGEWSKEESEKLEERIKTATEFIKGFCTVGIQLTMTNWNGK</sequence>
<feature type="site" description="Discriminates between blocked and unblocked aminoacyl-tRNA" evidence="7">
    <location>
        <position position="10"/>
    </location>
</feature>
<dbReference type="PANTHER" id="PTHR17224">
    <property type="entry name" value="PEPTIDYL-TRNA HYDROLASE"/>
    <property type="match status" value="1"/>
</dbReference>
<dbReference type="EMBL" id="BAAAFH010000003">
    <property type="protein sequence ID" value="GAA0874233.1"/>
    <property type="molecule type" value="Genomic_DNA"/>
</dbReference>
<gene>
    <name evidence="7 10" type="primary">pth</name>
    <name evidence="10" type="ORF">GCM10009118_06410</name>
</gene>
<dbReference type="SUPFAM" id="SSF53178">
    <property type="entry name" value="Peptidyl-tRNA hydrolase-like"/>
    <property type="match status" value="1"/>
</dbReference>
<evidence type="ECO:0000256" key="2">
    <source>
        <dbReference type="ARBA" id="ARBA00022555"/>
    </source>
</evidence>
<evidence type="ECO:0000256" key="9">
    <source>
        <dbReference type="RuleBase" id="RU004320"/>
    </source>
</evidence>
<evidence type="ECO:0000256" key="4">
    <source>
        <dbReference type="ARBA" id="ARBA00022884"/>
    </source>
</evidence>
<comment type="caution">
    <text evidence="10">The sequence shown here is derived from an EMBL/GenBank/DDBJ whole genome shotgun (WGS) entry which is preliminary data.</text>
</comment>
<dbReference type="CDD" id="cd00462">
    <property type="entry name" value="PTH"/>
    <property type="match status" value="1"/>
</dbReference>
<feature type="binding site" evidence="7">
    <location>
        <position position="66"/>
    </location>
    <ligand>
        <name>tRNA</name>
        <dbReference type="ChEBI" id="CHEBI:17843"/>
    </ligand>
</feature>
<keyword evidence="3 7" id="KW-0378">Hydrolase</keyword>
<dbReference type="PANTHER" id="PTHR17224:SF1">
    <property type="entry name" value="PEPTIDYL-TRNA HYDROLASE"/>
    <property type="match status" value="1"/>
</dbReference>
<feature type="binding site" evidence="7">
    <location>
        <position position="15"/>
    </location>
    <ligand>
        <name>tRNA</name>
        <dbReference type="ChEBI" id="CHEBI:17843"/>
    </ligand>
</feature>
<dbReference type="GO" id="GO:0016787">
    <property type="term" value="F:hydrolase activity"/>
    <property type="evidence" value="ECO:0007669"/>
    <property type="project" value="UniProtKB-KW"/>
</dbReference>
<protein>
    <recommendedName>
        <fullName evidence="6 7">Peptidyl-tRNA hydrolase</fullName>
        <shortName evidence="7">Pth</shortName>
        <ecNumber evidence="1 7">3.1.1.29</ecNumber>
    </recommendedName>
</protein>
<keyword evidence="4 7" id="KW-0694">RNA-binding</keyword>
<accession>A0ABN1MMV7</accession>
<comment type="catalytic activity">
    <reaction evidence="7 8">
        <text>an N-acyl-L-alpha-aminoacyl-tRNA + H2O = an N-acyl-L-amino acid + a tRNA + H(+)</text>
        <dbReference type="Rhea" id="RHEA:54448"/>
        <dbReference type="Rhea" id="RHEA-COMP:10123"/>
        <dbReference type="Rhea" id="RHEA-COMP:13883"/>
        <dbReference type="ChEBI" id="CHEBI:15377"/>
        <dbReference type="ChEBI" id="CHEBI:15378"/>
        <dbReference type="ChEBI" id="CHEBI:59874"/>
        <dbReference type="ChEBI" id="CHEBI:78442"/>
        <dbReference type="ChEBI" id="CHEBI:138191"/>
        <dbReference type="EC" id="3.1.1.29"/>
    </reaction>
</comment>
<comment type="similarity">
    <text evidence="5 7 9">Belongs to the PTH family.</text>
</comment>
<evidence type="ECO:0000313" key="10">
    <source>
        <dbReference type="EMBL" id="GAA0874233.1"/>
    </source>
</evidence>
<feature type="active site" description="Proton acceptor" evidence="7">
    <location>
        <position position="20"/>
    </location>
</feature>
<keyword evidence="2 7" id="KW-0820">tRNA-binding</keyword>
<comment type="function">
    <text evidence="7">Catalyzes the release of premature peptidyl moieties from peptidyl-tRNA molecules trapped in stalled 50S ribosomal subunits, and thus maintains levels of free tRNAs and 50S ribosomes.</text>
</comment>
<evidence type="ECO:0000256" key="6">
    <source>
        <dbReference type="ARBA" id="ARBA00050038"/>
    </source>
</evidence>
<comment type="subunit">
    <text evidence="7">Monomer.</text>
</comment>
<feature type="site" description="Stabilizes the basic form of H active site to accept a proton" evidence="7">
    <location>
        <position position="91"/>
    </location>
</feature>
<dbReference type="InterPro" id="IPR018171">
    <property type="entry name" value="Pept_tRNA_hydro_CS"/>
</dbReference>
<dbReference type="PROSITE" id="PS01195">
    <property type="entry name" value="PEPT_TRNA_HYDROL_1"/>
    <property type="match status" value="1"/>
</dbReference>
<evidence type="ECO:0000256" key="7">
    <source>
        <dbReference type="HAMAP-Rule" id="MF_00083"/>
    </source>
</evidence>
<evidence type="ECO:0000256" key="5">
    <source>
        <dbReference type="ARBA" id="ARBA00038063"/>
    </source>
</evidence>
<dbReference type="HAMAP" id="MF_00083">
    <property type="entry name" value="Pept_tRNA_hydro_bact"/>
    <property type="match status" value="1"/>
</dbReference>
<evidence type="ECO:0000313" key="11">
    <source>
        <dbReference type="Proteomes" id="UP001501126"/>
    </source>
</evidence>
<dbReference type="Pfam" id="PF01195">
    <property type="entry name" value="Pept_tRNA_hydro"/>
    <property type="match status" value="1"/>
</dbReference>
<name>A0ABN1MMV7_9FLAO</name>
<evidence type="ECO:0000256" key="1">
    <source>
        <dbReference type="ARBA" id="ARBA00013260"/>
    </source>
</evidence>
<keyword evidence="7" id="KW-0963">Cytoplasm</keyword>
<dbReference type="Proteomes" id="UP001501126">
    <property type="component" value="Unassembled WGS sequence"/>
</dbReference>